<dbReference type="AlphaFoldDB" id="A0A0F9B0X8"/>
<comment type="caution">
    <text evidence="2">The sequence shown here is derived from an EMBL/GenBank/DDBJ whole genome shotgun (WGS) entry which is preliminary data.</text>
</comment>
<gene>
    <name evidence="2" type="ORF">LCGC14_2845690</name>
</gene>
<dbReference type="Pfam" id="PF01882">
    <property type="entry name" value="DUF58"/>
    <property type="match status" value="1"/>
</dbReference>
<dbReference type="InterPro" id="IPR002881">
    <property type="entry name" value="DUF58"/>
</dbReference>
<organism evidence="2">
    <name type="scientific">marine sediment metagenome</name>
    <dbReference type="NCBI Taxonomy" id="412755"/>
    <lineage>
        <taxon>unclassified sequences</taxon>
        <taxon>metagenomes</taxon>
        <taxon>ecological metagenomes</taxon>
    </lineage>
</organism>
<protein>
    <recommendedName>
        <fullName evidence="1">DUF58 domain-containing protein</fullName>
    </recommendedName>
</protein>
<proteinExistence type="predicted"/>
<sequence>MNLAVFPKVRQRGTPSELKGVYADLDELIRLQFKATGFSFLPKQPVHSLLSGRHASRLRGRGLDFEEVRNYIPGDDIRTIDWKITARTQKPHTRVYTEERERPVLVVVDQRISMFFGTRVNMKSVTAAEAAAFAAWRVVGAGDRVGAVVFNDSEIREVRPHRSKKTVMQILNIIVEQNHSLGVDRGITSSPDMLNKTLEKVVHLARHDYLVCIMSDFFGITDDTNRLIKLISRHNDVIIGLIYDPIAKELPDAGKIVISDSGKQIELDVGSRKLREQYPEIFEGRLKSLTDELTKYGVPVLPIHTAEGVA</sequence>
<feature type="non-terminal residue" evidence="2">
    <location>
        <position position="310"/>
    </location>
</feature>
<evidence type="ECO:0000313" key="2">
    <source>
        <dbReference type="EMBL" id="KKK78226.1"/>
    </source>
</evidence>
<name>A0A0F9B0X8_9ZZZZ</name>
<dbReference type="EMBL" id="LAZR01054589">
    <property type="protein sequence ID" value="KKK78226.1"/>
    <property type="molecule type" value="Genomic_DNA"/>
</dbReference>
<accession>A0A0F9B0X8</accession>
<dbReference type="PANTHER" id="PTHR33608:SF12">
    <property type="entry name" value="DUF58 DOMAIN-CONTAINING PROTEIN"/>
    <property type="match status" value="1"/>
</dbReference>
<reference evidence="2" key="1">
    <citation type="journal article" date="2015" name="Nature">
        <title>Complex archaea that bridge the gap between prokaryotes and eukaryotes.</title>
        <authorList>
            <person name="Spang A."/>
            <person name="Saw J.H."/>
            <person name="Jorgensen S.L."/>
            <person name="Zaremba-Niedzwiedzka K."/>
            <person name="Martijn J."/>
            <person name="Lind A.E."/>
            <person name="van Eijk R."/>
            <person name="Schleper C."/>
            <person name="Guy L."/>
            <person name="Ettema T.J."/>
        </authorList>
    </citation>
    <scope>NUCLEOTIDE SEQUENCE</scope>
</reference>
<evidence type="ECO:0000259" key="1">
    <source>
        <dbReference type="Pfam" id="PF01882"/>
    </source>
</evidence>
<dbReference type="InterPro" id="IPR036465">
    <property type="entry name" value="vWFA_dom_sf"/>
</dbReference>
<dbReference type="PANTHER" id="PTHR33608">
    <property type="entry name" value="BLL2464 PROTEIN"/>
    <property type="match status" value="1"/>
</dbReference>
<dbReference type="SUPFAM" id="SSF53300">
    <property type="entry name" value="vWA-like"/>
    <property type="match status" value="1"/>
</dbReference>
<feature type="domain" description="DUF58" evidence="1">
    <location>
        <begin position="67"/>
        <end position="279"/>
    </location>
</feature>